<reference evidence="2 3" key="1">
    <citation type="submission" date="2016-12" db="EMBL/GenBank/DDBJ databases">
        <authorList>
            <person name="Song W.-J."/>
            <person name="Kurnit D.M."/>
        </authorList>
    </citation>
    <scope>NUCLEOTIDE SEQUENCE [LARGE SCALE GENOMIC DNA]</scope>
    <source>
        <strain evidence="2 3">DSM 12503</strain>
    </source>
</reference>
<feature type="region of interest" description="Disordered" evidence="1">
    <location>
        <begin position="1"/>
        <end position="63"/>
    </location>
</feature>
<evidence type="ECO:0000256" key="1">
    <source>
        <dbReference type="SAM" id="MobiDB-lite"/>
    </source>
</evidence>
<name>A0A1M7YCC4_9FIRM</name>
<protein>
    <submittedName>
        <fullName evidence="2">Uncharacterized protein</fullName>
    </submittedName>
</protein>
<proteinExistence type="predicted"/>
<dbReference type="AlphaFoldDB" id="A0A1M7YCC4"/>
<feature type="compositionally biased region" description="Basic and acidic residues" evidence="1">
    <location>
        <begin position="53"/>
        <end position="63"/>
    </location>
</feature>
<evidence type="ECO:0000313" key="3">
    <source>
        <dbReference type="Proteomes" id="UP000184612"/>
    </source>
</evidence>
<feature type="compositionally biased region" description="Low complexity" evidence="1">
    <location>
        <begin position="1"/>
        <end position="18"/>
    </location>
</feature>
<organism evidence="2 3">
    <name type="scientific">Anaerocolumna xylanovorans DSM 12503</name>
    <dbReference type="NCBI Taxonomy" id="1121345"/>
    <lineage>
        <taxon>Bacteria</taxon>
        <taxon>Bacillati</taxon>
        <taxon>Bacillota</taxon>
        <taxon>Clostridia</taxon>
        <taxon>Lachnospirales</taxon>
        <taxon>Lachnospiraceae</taxon>
        <taxon>Anaerocolumna</taxon>
    </lineage>
</organism>
<gene>
    <name evidence="2" type="ORF">SAMN02745217_02689</name>
</gene>
<dbReference type="EMBL" id="FRFD01000007">
    <property type="protein sequence ID" value="SHO50302.1"/>
    <property type="molecule type" value="Genomic_DNA"/>
</dbReference>
<sequence>MANTKNCNSKNSTKNKTTGRMQDVAVNTTNASTESSMKDLHTVSQTSDVSPDDSERRDGPGGN</sequence>
<keyword evidence="3" id="KW-1185">Reference proteome</keyword>
<evidence type="ECO:0000313" key="2">
    <source>
        <dbReference type="EMBL" id="SHO50302.1"/>
    </source>
</evidence>
<dbReference type="Proteomes" id="UP000184612">
    <property type="component" value="Unassembled WGS sequence"/>
</dbReference>
<feature type="compositionally biased region" description="Polar residues" evidence="1">
    <location>
        <begin position="25"/>
        <end position="35"/>
    </location>
</feature>
<accession>A0A1M7YCC4</accession>